<evidence type="ECO:0000256" key="2">
    <source>
        <dbReference type="ARBA" id="ARBA00009111"/>
    </source>
</evidence>
<dbReference type="GO" id="GO:0005739">
    <property type="term" value="C:mitochondrion"/>
    <property type="evidence" value="ECO:0007669"/>
    <property type="project" value="UniProtKB-SubCell"/>
</dbReference>
<reference evidence="8" key="1">
    <citation type="submission" date="2016-11" db="EMBL/GenBank/DDBJ databases">
        <authorList>
            <person name="Guldener U."/>
        </authorList>
    </citation>
    <scope>NUCLEOTIDE SEQUENCE [LARGE SCALE GENOMIC DNA]</scope>
</reference>
<dbReference type="GO" id="GO:0016872">
    <property type="term" value="F:intramolecular lyase activity"/>
    <property type="evidence" value="ECO:0007669"/>
    <property type="project" value="InterPro"/>
</dbReference>
<dbReference type="OrthoDB" id="18193at2759"/>
<evidence type="ECO:0000256" key="5">
    <source>
        <dbReference type="ARBA" id="ARBA00023128"/>
    </source>
</evidence>
<comment type="subcellular location">
    <subcellularLocation>
        <location evidence="1">Mitochondrion</location>
    </subcellularLocation>
</comment>
<dbReference type="VEuPathDB" id="FungiDB:HGUI_02001"/>
<sequence length="258" mass="29735">MFNRFLGSRGLLALNGKAKLFATIGGLSAANLYYFNSIHKIENSTSPIREDTVRIDKKIKEIETQYSFDNQSKWNLLAYGVRAVTFMKFRIYALSIYSNSESIKKLDDFFTRNSIKQVDLDEELCVDILERENIEFMARITPLRDTTYEHLREGLIRSAMSAKESKLEPVAMVEAVNTFRSNAMQRNGSVLVNDDLIIFKNKNNTLTLFHVDYKTKEYTKIGTCSHKLFGIALFSKYLNYDAPLTKEAQKRFSSFFSL</sequence>
<gene>
    <name evidence="7" type="ORF">HGUI_02001</name>
</gene>
<dbReference type="EMBL" id="FQNF01000031">
    <property type="protein sequence ID" value="SGZ39801.1"/>
    <property type="molecule type" value="Genomic_DNA"/>
</dbReference>
<evidence type="ECO:0000256" key="3">
    <source>
        <dbReference type="ARBA" id="ARBA00018755"/>
    </source>
</evidence>
<dbReference type="PANTHER" id="PTHR47284:SF3">
    <property type="entry name" value="FATTY-ACID-BINDING PROTEIN 2"/>
    <property type="match status" value="1"/>
</dbReference>
<name>A0A1L0CN17_9ASCO</name>
<organism evidence="7 8">
    <name type="scientific">Hanseniaspora guilliermondii</name>
    <dbReference type="NCBI Taxonomy" id="56406"/>
    <lineage>
        <taxon>Eukaryota</taxon>
        <taxon>Fungi</taxon>
        <taxon>Dikarya</taxon>
        <taxon>Ascomycota</taxon>
        <taxon>Saccharomycotina</taxon>
        <taxon>Saccharomycetes</taxon>
        <taxon>Saccharomycodales</taxon>
        <taxon>Saccharomycodaceae</taxon>
        <taxon>Hanseniaspora</taxon>
    </lineage>
</organism>
<evidence type="ECO:0000313" key="7">
    <source>
        <dbReference type="EMBL" id="SGZ39801.1"/>
    </source>
</evidence>
<keyword evidence="5" id="KW-0496">Mitochondrion</keyword>
<comment type="similarity">
    <text evidence="2">Belongs to the AIM18/AIM46 family.</text>
</comment>
<evidence type="ECO:0000313" key="8">
    <source>
        <dbReference type="Proteomes" id="UP000183365"/>
    </source>
</evidence>
<dbReference type="AlphaFoldDB" id="A0A1L0CN17"/>
<evidence type="ECO:0000256" key="1">
    <source>
        <dbReference type="ARBA" id="ARBA00004173"/>
    </source>
</evidence>
<dbReference type="InterPro" id="IPR036298">
    <property type="entry name" value="Chalcone_isomerase_sf"/>
</dbReference>
<dbReference type="Pfam" id="PF16035">
    <property type="entry name" value="Chalcone_2"/>
    <property type="match status" value="1"/>
</dbReference>
<dbReference type="InterPro" id="IPR016087">
    <property type="entry name" value="Chalcone_isomerase"/>
</dbReference>
<feature type="domain" description="Chalcone isomerase" evidence="6">
    <location>
        <begin position="73"/>
        <end position="252"/>
    </location>
</feature>
<evidence type="ECO:0000259" key="6">
    <source>
        <dbReference type="Pfam" id="PF16035"/>
    </source>
</evidence>
<dbReference type="SUPFAM" id="SSF54626">
    <property type="entry name" value="Chalcone isomerase"/>
    <property type="match status" value="1"/>
</dbReference>
<dbReference type="Gene3D" id="3.50.70.10">
    <property type="match status" value="1"/>
</dbReference>
<keyword evidence="4" id="KW-0809">Transit peptide</keyword>
<accession>A0A1L0CN17</accession>
<dbReference type="InterPro" id="IPR016089">
    <property type="entry name" value="Chalcone_isomerase_bundle_sf"/>
</dbReference>
<evidence type="ECO:0000256" key="4">
    <source>
        <dbReference type="ARBA" id="ARBA00022946"/>
    </source>
</evidence>
<proteinExistence type="inferred from homology"/>
<dbReference type="InterPro" id="IPR016088">
    <property type="entry name" value="Chalcone_isomerase_3-sand"/>
</dbReference>
<dbReference type="Gene3D" id="1.10.890.20">
    <property type="match status" value="1"/>
</dbReference>
<dbReference type="PANTHER" id="PTHR47284">
    <property type="entry name" value="FATTY-ACID-BINDING PROTEIN 2"/>
    <property type="match status" value="1"/>
</dbReference>
<dbReference type="Proteomes" id="UP000183365">
    <property type="component" value="Unassembled WGS sequence"/>
</dbReference>
<keyword evidence="8" id="KW-1185">Reference proteome</keyword>
<protein>
    <recommendedName>
        <fullName evidence="3">Altered inheritance of mitochondria protein 18, mitochondrial</fullName>
    </recommendedName>
</protein>